<protein>
    <submittedName>
        <fullName evidence="2">Uncharacterized protein</fullName>
    </submittedName>
</protein>
<reference evidence="2" key="1">
    <citation type="journal article" date="2022" name="Int. J. Mol. Sci.">
        <title>Draft Genome of Tanacetum Coccineum: Genomic Comparison of Closely Related Tanacetum-Family Plants.</title>
        <authorList>
            <person name="Yamashiro T."/>
            <person name="Shiraishi A."/>
            <person name="Nakayama K."/>
            <person name="Satake H."/>
        </authorList>
    </citation>
    <scope>NUCLEOTIDE SEQUENCE</scope>
</reference>
<feature type="region of interest" description="Disordered" evidence="1">
    <location>
        <begin position="1"/>
        <end position="44"/>
    </location>
</feature>
<evidence type="ECO:0000313" key="2">
    <source>
        <dbReference type="EMBL" id="GJT49477.1"/>
    </source>
</evidence>
<proteinExistence type="predicted"/>
<evidence type="ECO:0000256" key="1">
    <source>
        <dbReference type="SAM" id="MobiDB-lite"/>
    </source>
</evidence>
<sequence>MDIELVEGSEVRAEGSVTREESSLKRAGDELEQEKAKKQKVDEDKETSKLQSLMEVILDEEEVAVDAILLATKPLRIVDYKIIKEGKISYYQIIRAVETKDQTNSLIAQLNNKTVENDDLIAQIQDKTLANGELQKIIKGKGVDTRFNAIVTSLKSLDQDSSSKNHVRKFLCALPLKWRAKVTATKEAKELARLPLDELVGNLKVYEMILGNDGIASKTKKQKVKSLALKAKVSREQTSDDSDSQIGSDEDVDEEEAEAFNLMAMNFQKFFRKGNQFGRRNRVGNDANRFERSHGNHFGNKGSESSR</sequence>
<name>A0ABQ5EF83_9ASTR</name>
<keyword evidence="3" id="KW-1185">Reference proteome</keyword>
<dbReference type="Proteomes" id="UP001151760">
    <property type="component" value="Unassembled WGS sequence"/>
</dbReference>
<gene>
    <name evidence="2" type="ORF">Tco_0975634</name>
</gene>
<feature type="region of interest" description="Disordered" evidence="1">
    <location>
        <begin position="278"/>
        <end position="307"/>
    </location>
</feature>
<organism evidence="2 3">
    <name type="scientific">Tanacetum coccineum</name>
    <dbReference type="NCBI Taxonomy" id="301880"/>
    <lineage>
        <taxon>Eukaryota</taxon>
        <taxon>Viridiplantae</taxon>
        <taxon>Streptophyta</taxon>
        <taxon>Embryophyta</taxon>
        <taxon>Tracheophyta</taxon>
        <taxon>Spermatophyta</taxon>
        <taxon>Magnoliopsida</taxon>
        <taxon>eudicotyledons</taxon>
        <taxon>Gunneridae</taxon>
        <taxon>Pentapetalae</taxon>
        <taxon>asterids</taxon>
        <taxon>campanulids</taxon>
        <taxon>Asterales</taxon>
        <taxon>Asteraceae</taxon>
        <taxon>Asteroideae</taxon>
        <taxon>Anthemideae</taxon>
        <taxon>Anthemidinae</taxon>
        <taxon>Tanacetum</taxon>
    </lineage>
</organism>
<evidence type="ECO:0000313" key="3">
    <source>
        <dbReference type="Proteomes" id="UP001151760"/>
    </source>
</evidence>
<feature type="compositionally biased region" description="Acidic residues" evidence="1">
    <location>
        <begin position="239"/>
        <end position="252"/>
    </location>
</feature>
<reference evidence="2" key="2">
    <citation type="submission" date="2022-01" db="EMBL/GenBank/DDBJ databases">
        <authorList>
            <person name="Yamashiro T."/>
            <person name="Shiraishi A."/>
            <person name="Satake H."/>
            <person name="Nakayama K."/>
        </authorList>
    </citation>
    <scope>NUCLEOTIDE SEQUENCE</scope>
</reference>
<dbReference type="EMBL" id="BQNB010016241">
    <property type="protein sequence ID" value="GJT49477.1"/>
    <property type="molecule type" value="Genomic_DNA"/>
</dbReference>
<feature type="compositionally biased region" description="Basic and acidic residues" evidence="1">
    <location>
        <begin position="9"/>
        <end position="44"/>
    </location>
</feature>
<feature type="region of interest" description="Disordered" evidence="1">
    <location>
        <begin position="232"/>
        <end position="252"/>
    </location>
</feature>
<comment type="caution">
    <text evidence="2">The sequence shown here is derived from an EMBL/GenBank/DDBJ whole genome shotgun (WGS) entry which is preliminary data.</text>
</comment>
<accession>A0ABQ5EF83</accession>